<reference evidence="2 3" key="1">
    <citation type="submission" date="2017-01" db="EMBL/GenBank/DDBJ databases">
        <title>Novel large sulfur bacteria in the metagenomes of groundwater-fed chemosynthetic microbial mats in the Lake Huron basin.</title>
        <authorList>
            <person name="Sharrar A.M."/>
            <person name="Flood B.E."/>
            <person name="Bailey J.V."/>
            <person name="Jones D.S."/>
            <person name="Biddanda B."/>
            <person name="Ruberg S.A."/>
            <person name="Marcus D.N."/>
            <person name="Dick G.J."/>
        </authorList>
    </citation>
    <scope>NUCLEOTIDE SEQUENCE [LARGE SCALE GENOMIC DNA]</scope>
    <source>
        <strain evidence="2">A8</strain>
    </source>
</reference>
<feature type="chain" id="PRO_5012779061" description="Outer membrane protein beta-barrel domain-containing protein" evidence="1">
    <location>
        <begin position="23"/>
        <end position="195"/>
    </location>
</feature>
<sequence length="195" mass="20839">MSRQPAVLVSLISILFCAPVFAADDDAAESAAPLNDFFQTESVFAQEAGEWQVTAGVDFTQNDAHKVTELSTGLEYGINDSVQVELEYMPYIRIKPEEADEASVSGQGNTSVGLKKSWMHLGDSPTSVAVGYEHAFASGDAEVIADDDEEASDSDEVYVTVARELDKVGNTPAILILPPTTQSRRPDAVALSLPA</sequence>
<keyword evidence="1" id="KW-0732">Signal</keyword>
<evidence type="ECO:0000313" key="3">
    <source>
        <dbReference type="Proteomes" id="UP000192491"/>
    </source>
</evidence>
<dbReference type="EMBL" id="MTEJ01000139">
    <property type="protein sequence ID" value="OQX09588.1"/>
    <property type="molecule type" value="Genomic_DNA"/>
</dbReference>
<name>A0A1Y1QMX5_9GAMM</name>
<comment type="caution">
    <text evidence="2">The sequence shown here is derived from an EMBL/GenBank/DDBJ whole genome shotgun (WGS) entry which is preliminary data.</text>
</comment>
<gene>
    <name evidence="2" type="ORF">BWK73_22565</name>
</gene>
<dbReference type="AlphaFoldDB" id="A0A1Y1QMX5"/>
<feature type="signal peptide" evidence="1">
    <location>
        <begin position="1"/>
        <end position="22"/>
    </location>
</feature>
<proteinExistence type="predicted"/>
<evidence type="ECO:0000256" key="1">
    <source>
        <dbReference type="SAM" id="SignalP"/>
    </source>
</evidence>
<accession>A0A1Y1QMX5</accession>
<protein>
    <recommendedName>
        <fullName evidence="4">Outer membrane protein beta-barrel domain-containing protein</fullName>
    </recommendedName>
</protein>
<evidence type="ECO:0000313" key="2">
    <source>
        <dbReference type="EMBL" id="OQX09588.1"/>
    </source>
</evidence>
<evidence type="ECO:0008006" key="4">
    <source>
        <dbReference type="Google" id="ProtNLM"/>
    </source>
</evidence>
<dbReference type="Proteomes" id="UP000192491">
    <property type="component" value="Unassembled WGS sequence"/>
</dbReference>
<organism evidence="2 3">
    <name type="scientific">Thiothrix lacustris</name>
    <dbReference type="NCBI Taxonomy" id="525917"/>
    <lineage>
        <taxon>Bacteria</taxon>
        <taxon>Pseudomonadati</taxon>
        <taxon>Pseudomonadota</taxon>
        <taxon>Gammaproteobacteria</taxon>
        <taxon>Thiotrichales</taxon>
        <taxon>Thiotrichaceae</taxon>
        <taxon>Thiothrix</taxon>
    </lineage>
</organism>